<feature type="non-terminal residue" evidence="1">
    <location>
        <position position="94"/>
    </location>
</feature>
<dbReference type="EMBL" id="CAJVQC010084708">
    <property type="protein sequence ID" value="CAG8821290.1"/>
    <property type="molecule type" value="Genomic_DNA"/>
</dbReference>
<evidence type="ECO:0000313" key="1">
    <source>
        <dbReference type="EMBL" id="CAG8821290.1"/>
    </source>
</evidence>
<comment type="caution">
    <text evidence="1">The sequence shown here is derived from an EMBL/GenBank/DDBJ whole genome shotgun (WGS) entry which is preliminary data.</text>
</comment>
<name>A0ACA9S247_9GLOM</name>
<keyword evidence="2" id="KW-1185">Reference proteome</keyword>
<organism evidence="1 2">
    <name type="scientific">Racocetra persica</name>
    <dbReference type="NCBI Taxonomy" id="160502"/>
    <lineage>
        <taxon>Eukaryota</taxon>
        <taxon>Fungi</taxon>
        <taxon>Fungi incertae sedis</taxon>
        <taxon>Mucoromycota</taxon>
        <taxon>Glomeromycotina</taxon>
        <taxon>Glomeromycetes</taxon>
        <taxon>Diversisporales</taxon>
        <taxon>Gigasporaceae</taxon>
        <taxon>Racocetra</taxon>
    </lineage>
</organism>
<dbReference type="Proteomes" id="UP000789920">
    <property type="component" value="Unassembled WGS sequence"/>
</dbReference>
<evidence type="ECO:0000313" key="2">
    <source>
        <dbReference type="Proteomes" id="UP000789920"/>
    </source>
</evidence>
<sequence length="94" mass="10571">HLSTKGLYPITSNTTPPLESPESCVLVQVHLVARHGARYPTANDVKKFDILDSLFANIPLAKDWRNPFNYSKAGLLTGRGEHELYLLGKRARQR</sequence>
<reference evidence="1" key="1">
    <citation type="submission" date="2021-06" db="EMBL/GenBank/DDBJ databases">
        <authorList>
            <person name="Kallberg Y."/>
            <person name="Tangrot J."/>
            <person name="Rosling A."/>
        </authorList>
    </citation>
    <scope>NUCLEOTIDE SEQUENCE</scope>
    <source>
        <strain evidence="1">MA461A</strain>
    </source>
</reference>
<feature type="non-terminal residue" evidence="1">
    <location>
        <position position="1"/>
    </location>
</feature>
<protein>
    <submittedName>
        <fullName evidence="1">19027_t:CDS:1</fullName>
    </submittedName>
</protein>
<accession>A0ACA9S247</accession>
<gene>
    <name evidence="1" type="ORF">RPERSI_LOCUS25552</name>
</gene>
<proteinExistence type="predicted"/>